<dbReference type="KEGG" id="vg:55002944"/>
<keyword evidence="7" id="KW-1133">Transmembrane helix</keyword>
<dbReference type="Pfam" id="PF03245">
    <property type="entry name" value="Phage_lysis"/>
    <property type="match status" value="1"/>
</dbReference>
<evidence type="ECO:0000313" key="11">
    <source>
        <dbReference type="Proteomes" id="UP000262982"/>
    </source>
</evidence>
<keyword evidence="3" id="KW-0812">Transmembrane</keyword>
<keyword evidence="1" id="KW-1030">Host cell inner membrane</keyword>
<dbReference type="RefSeq" id="YP_009811914.1">
    <property type="nucleotide sequence ID" value="NC_048057.1"/>
</dbReference>
<reference evidence="11" key="1">
    <citation type="submission" date="2018-08" db="EMBL/GenBank/DDBJ databases">
        <title>SRE bacteriophages.</title>
        <authorList>
            <person name="Carstens A.B."/>
            <person name="Djurhuus A.M."/>
            <person name="Kot W."/>
            <person name="Hansen L.H."/>
        </authorList>
    </citation>
    <scope>NUCLEOTIDE SEQUENCE [LARGE SCALE GENOMIC DNA]</scope>
</reference>
<evidence type="ECO:0000256" key="3">
    <source>
        <dbReference type="ARBA" id="ARBA00022692"/>
    </source>
</evidence>
<evidence type="ECO:0000256" key="8">
    <source>
        <dbReference type="ARBA" id="ARBA00023136"/>
    </source>
</evidence>
<sequence>MFETIKKYAQAVMLVAVLAFSAGCYFYGHSMGYNERDVAAKLESFKSQNAWQAAMLEEQNDKQKQLSEQGRIYQENLAKNQADTARTLDDLRKSGNRLRIRVSTCEATKSSSTGGPSSDGYAELSGDAAQVLVSESRRADEWIKRLQETVKVLQSQNKEVK</sequence>
<keyword evidence="9" id="KW-1188">Viral release from host cell</keyword>
<dbReference type="GeneID" id="55002944"/>
<dbReference type="GO" id="GO:0044659">
    <property type="term" value="P:viral release from host cell by cytolysis"/>
    <property type="evidence" value="ECO:0007669"/>
    <property type="project" value="InterPro"/>
</dbReference>
<keyword evidence="9" id="KW-0578">Host cell lysis by virus</keyword>
<dbReference type="PIRSF" id="PIRSF004485">
    <property type="entry name" value="T7_18-5_prd"/>
    <property type="match status" value="1"/>
</dbReference>
<keyword evidence="8" id="KW-0472">Membrane</keyword>
<evidence type="ECO:0000256" key="7">
    <source>
        <dbReference type="ARBA" id="ARBA00022989"/>
    </source>
</evidence>
<keyword evidence="6" id="KW-0735">Signal-anchor</keyword>
<evidence type="ECO:0000256" key="6">
    <source>
        <dbReference type="ARBA" id="ARBA00022968"/>
    </source>
</evidence>
<dbReference type="Proteomes" id="UP000262982">
    <property type="component" value="Segment"/>
</dbReference>
<dbReference type="EMBL" id="MH807813">
    <property type="protein sequence ID" value="AXY81763.1"/>
    <property type="molecule type" value="Genomic_DNA"/>
</dbReference>
<evidence type="ECO:0000256" key="5">
    <source>
        <dbReference type="ARBA" id="ARBA00022870"/>
    </source>
</evidence>
<evidence type="ECO:0000256" key="4">
    <source>
        <dbReference type="ARBA" id="ARBA00022852"/>
    </source>
</evidence>
<dbReference type="InterPro" id="IPR004929">
    <property type="entry name" value="I-spanin"/>
</dbReference>
<dbReference type="PROSITE" id="PS51257">
    <property type="entry name" value="PROKAR_LIPOPROTEIN"/>
    <property type="match status" value="1"/>
</dbReference>
<evidence type="ECO:0000256" key="9">
    <source>
        <dbReference type="ARBA" id="ARBA00023142"/>
    </source>
</evidence>
<keyword evidence="4" id="KW-0204">Cytolysis</keyword>
<name>A0A385IFH3_9CAUD</name>
<accession>A0A385IFH3</accession>
<keyword evidence="11" id="KW-1185">Reference proteome</keyword>
<keyword evidence="2" id="KW-1032">Host cell membrane</keyword>
<evidence type="ECO:0000256" key="1">
    <source>
        <dbReference type="ARBA" id="ARBA00022445"/>
    </source>
</evidence>
<keyword evidence="5" id="KW-1043">Host membrane</keyword>
<organism evidence="10 11">
    <name type="scientific">Dickeya phage Katbat</name>
    <dbReference type="NCBI Taxonomy" id="2320191"/>
    <lineage>
        <taxon>Viruses</taxon>
        <taxon>Duplodnaviria</taxon>
        <taxon>Heunggongvirae</taxon>
        <taxon>Uroviricota</taxon>
        <taxon>Caudoviricetes</taxon>
        <taxon>Autographivirales</taxon>
        <taxon>Autotranscriptaviridae</taxon>
        <taxon>Studiervirinae</taxon>
        <taxon>Aarhusvirus</taxon>
        <taxon>Aarhusvirus katbat</taxon>
    </lineage>
</organism>
<protein>
    <submittedName>
        <fullName evidence="10">Rz lysis protein</fullName>
    </submittedName>
</protein>
<proteinExistence type="predicted"/>
<evidence type="ECO:0000256" key="2">
    <source>
        <dbReference type="ARBA" id="ARBA00022511"/>
    </source>
</evidence>
<dbReference type="InterPro" id="IPR016417">
    <property type="entry name" value="I-spanin_T7likevirus"/>
</dbReference>
<evidence type="ECO:0000313" key="10">
    <source>
        <dbReference type="EMBL" id="AXY81763.1"/>
    </source>
</evidence>